<accession>A0A3B0W8Z8</accession>
<dbReference type="GO" id="GO:0004400">
    <property type="term" value="F:histidinol-phosphate transaminase activity"/>
    <property type="evidence" value="ECO:0007669"/>
    <property type="project" value="UniProtKB-EC"/>
</dbReference>
<keyword evidence="5" id="KW-0663">Pyridoxal phosphate</keyword>
<keyword evidence="3" id="KW-0028">Amino-acid biosynthesis</keyword>
<dbReference type="CDD" id="cd00609">
    <property type="entry name" value="AAT_like"/>
    <property type="match status" value="1"/>
</dbReference>
<comment type="pathway">
    <text evidence="7">Amino-acid biosynthesis.</text>
</comment>
<dbReference type="EMBL" id="UOFE01000027">
    <property type="protein sequence ID" value="VAW52415.1"/>
    <property type="molecule type" value="Genomic_DNA"/>
</dbReference>
<dbReference type="NCBIfam" id="TIGR01141">
    <property type="entry name" value="hisC"/>
    <property type="match status" value="1"/>
</dbReference>
<evidence type="ECO:0000256" key="7">
    <source>
        <dbReference type="ARBA" id="ARBA00029440"/>
    </source>
</evidence>
<evidence type="ECO:0000256" key="4">
    <source>
        <dbReference type="ARBA" id="ARBA00022679"/>
    </source>
</evidence>
<comment type="cofactor">
    <cofactor evidence="1">
        <name>pyridoxal 5'-phosphate</name>
        <dbReference type="ChEBI" id="CHEBI:597326"/>
    </cofactor>
</comment>
<evidence type="ECO:0000256" key="1">
    <source>
        <dbReference type="ARBA" id="ARBA00001933"/>
    </source>
</evidence>
<sequence length="361" mass="40560">MLEKSLNWIRPVIKKIHAYQVADASGLIKLDAMENPYQLSDGLKAKLQVKLSVADLNRYPDSSAKSLREKLSQVMKVPADKSIVLGNGSDELIQMLAMAVADHDKDVCLMSFDPGFVMYKMIADFSGVEYVGVPLREDFSLDMEKTRVAIKQKKPAIIFIAYPNNPSANCYNKNEIEEIISIAPGMVVLDEAYHPFAQDSYMDRLTDFDNLLVMRTVSKMGLAGLRLGLLCGHSDIINEINKIRLPYNINVLTQVAAEFVLDNVNELDQQAKAICDEREKLLTTMRDIPKLEVFPSQANFILFRVLEKNVNDVFDDIKQKGVLIKNMKTDAGLLKNCLRVTIGTPDENRMFVDVLTSTMSD</sequence>
<evidence type="ECO:0000256" key="5">
    <source>
        <dbReference type="ARBA" id="ARBA00022898"/>
    </source>
</evidence>
<proteinExistence type="inferred from homology"/>
<dbReference type="HAMAP" id="MF_01023">
    <property type="entry name" value="HisC_aminotrans_2"/>
    <property type="match status" value="1"/>
</dbReference>
<keyword evidence="2 9" id="KW-0032">Aminotransferase</keyword>
<dbReference type="PANTHER" id="PTHR42885">
    <property type="entry name" value="HISTIDINOL-PHOSPHATE AMINOTRANSFERASE-RELATED"/>
    <property type="match status" value="1"/>
</dbReference>
<dbReference type="InterPro" id="IPR015421">
    <property type="entry name" value="PyrdxlP-dep_Trfase_major"/>
</dbReference>
<dbReference type="AlphaFoldDB" id="A0A3B0W8Z8"/>
<dbReference type="Gene3D" id="3.90.1150.10">
    <property type="entry name" value="Aspartate Aminotransferase, domain 1"/>
    <property type="match status" value="1"/>
</dbReference>
<dbReference type="GO" id="GO:0000105">
    <property type="term" value="P:L-histidine biosynthetic process"/>
    <property type="evidence" value="ECO:0007669"/>
    <property type="project" value="UniProtKB-KW"/>
</dbReference>
<dbReference type="InterPro" id="IPR004839">
    <property type="entry name" value="Aminotransferase_I/II_large"/>
</dbReference>
<evidence type="ECO:0000256" key="3">
    <source>
        <dbReference type="ARBA" id="ARBA00022605"/>
    </source>
</evidence>
<dbReference type="InterPro" id="IPR015422">
    <property type="entry name" value="PyrdxlP-dep_Trfase_small"/>
</dbReference>
<keyword evidence="4 9" id="KW-0808">Transferase</keyword>
<evidence type="ECO:0000256" key="6">
    <source>
        <dbReference type="ARBA" id="ARBA00023102"/>
    </source>
</evidence>
<evidence type="ECO:0000313" key="9">
    <source>
        <dbReference type="EMBL" id="VAW52415.1"/>
    </source>
</evidence>
<organism evidence="9">
    <name type="scientific">hydrothermal vent metagenome</name>
    <dbReference type="NCBI Taxonomy" id="652676"/>
    <lineage>
        <taxon>unclassified sequences</taxon>
        <taxon>metagenomes</taxon>
        <taxon>ecological metagenomes</taxon>
    </lineage>
</organism>
<evidence type="ECO:0000259" key="8">
    <source>
        <dbReference type="Pfam" id="PF00155"/>
    </source>
</evidence>
<dbReference type="SUPFAM" id="SSF53383">
    <property type="entry name" value="PLP-dependent transferases"/>
    <property type="match status" value="1"/>
</dbReference>
<dbReference type="InterPro" id="IPR015424">
    <property type="entry name" value="PyrdxlP-dep_Trfase"/>
</dbReference>
<dbReference type="Gene3D" id="3.40.640.10">
    <property type="entry name" value="Type I PLP-dependent aspartate aminotransferase-like (Major domain)"/>
    <property type="match status" value="1"/>
</dbReference>
<dbReference type="InterPro" id="IPR005861">
    <property type="entry name" value="HisP_aminotrans"/>
</dbReference>
<dbReference type="PANTHER" id="PTHR42885:SF2">
    <property type="entry name" value="HISTIDINOL-PHOSPHATE AMINOTRANSFERASE"/>
    <property type="match status" value="1"/>
</dbReference>
<dbReference type="EC" id="2.6.1.9" evidence="9"/>
<dbReference type="Pfam" id="PF00155">
    <property type="entry name" value="Aminotran_1_2"/>
    <property type="match status" value="1"/>
</dbReference>
<reference evidence="9" key="1">
    <citation type="submission" date="2018-06" db="EMBL/GenBank/DDBJ databases">
        <authorList>
            <person name="Zhirakovskaya E."/>
        </authorList>
    </citation>
    <scope>NUCLEOTIDE SEQUENCE</scope>
</reference>
<protein>
    <submittedName>
        <fullName evidence="9">Histidinol-phosphate aminotransferase</fullName>
        <ecNumber evidence="9">2.6.1.9</ecNumber>
    </submittedName>
</protein>
<dbReference type="GO" id="GO:0030170">
    <property type="term" value="F:pyridoxal phosphate binding"/>
    <property type="evidence" value="ECO:0007669"/>
    <property type="project" value="InterPro"/>
</dbReference>
<feature type="domain" description="Aminotransferase class I/classII large" evidence="8">
    <location>
        <begin position="27"/>
        <end position="355"/>
    </location>
</feature>
<keyword evidence="6" id="KW-0368">Histidine biosynthesis</keyword>
<evidence type="ECO:0000256" key="2">
    <source>
        <dbReference type="ARBA" id="ARBA00022576"/>
    </source>
</evidence>
<name>A0A3B0W8Z8_9ZZZZ</name>
<gene>
    <name evidence="9" type="ORF">MNBD_GAMMA05-739</name>
</gene>